<feature type="compositionally biased region" description="Basic and acidic residues" evidence="1">
    <location>
        <begin position="235"/>
        <end position="246"/>
    </location>
</feature>
<feature type="region of interest" description="Disordered" evidence="1">
    <location>
        <begin position="230"/>
        <end position="250"/>
    </location>
</feature>
<gene>
    <name evidence="2" type="primary">Contig5259.g5636</name>
    <name evidence="2" type="ORF">STYLEM_18638</name>
</gene>
<feature type="region of interest" description="Disordered" evidence="1">
    <location>
        <begin position="32"/>
        <end position="52"/>
    </location>
</feature>
<dbReference type="EMBL" id="CCKQ01017608">
    <property type="protein sequence ID" value="CDW89505.1"/>
    <property type="molecule type" value="Genomic_DNA"/>
</dbReference>
<evidence type="ECO:0000313" key="3">
    <source>
        <dbReference type="Proteomes" id="UP000039865"/>
    </source>
</evidence>
<dbReference type="InParanoid" id="A0A078B4P4"/>
<dbReference type="Proteomes" id="UP000039865">
    <property type="component" value="Unassembled WGS sequence"/>
</dbReference>
<organism evidence="2 3">
    <name type="scientific">Stylonychia lemnae</name>
    <name type="common">Ciliate</name>
    <dbReference type="NCBI Taxonomy" id="5949"/>
    <lineage>
        <taxon>Eukaryota</taxon>
        <taxon>Sar</taxon>
        <taxon>Alveolata</taxon>
        <taxon>Ciliophora</taxon>
        <taxon>Intramacronucleata</taxon>
        <taxon>Spirotrichea</taxon>
        <taxon>Stichotrichia</taxon>
        <taxon>Sporadotrichida</taxon>
        <taxon>Oxytrichidae</taxon>
        <taxon>Stylonychinae</taxon>
        <taxon>Stylonychia</taxon>
    </lineage>
</organism>
<name>A0A078B4P4_STYLE</name>
<evidence type="ECO:0000313" key="2">
    <source>
        <dbReference type="EMBL" id="CDW89505.1"/>
    </source>
</evidence>
<dbReference type="AlphaFoldDB" id="A0A078B4P4"/>
<reference evidence="2 3" key="1">
    <citation type="submission" date="2014-06" db="EMBL/GenBank/DDBJ databases">
        <authorList>
            <person name="Swart Estienne"/>
        </authorList>
    </citation>
    <scope>NUCLEOTIDE SEQUENCE [LARGE SCALE GENOMIC DNA]</scope>
    <source>
        <strain evidence="2 3">130c</strain>
    </source>
</reference>
<sequence length="482" mass="55304">MKRLIEIQRELQDFEYCQQEFEKGFGNIIDSKRVQQRTETKTQQPSPMSSTAKIESHFFLTKPHLIEQNKVMSRLSQKPSARGQIQPRARTGLDRVSHNFSELGKAPHESSVMNMTQSQLNQIVSANHLKLTNANNTQSKLKSQKLSINEMAKMMKDISQASYGSSKGGNGMITFDLQTKRPEFVHYAPAVKPHDNRFLNINLDTLALSKNQRPKSLDFSKQLDRKSDYLVSKSQLDDNGTKVTQDDERELNNPYQYAKFRKYHPANDITKVLQKRMTHLILTHNIALRNYSIQMDKGLPRQFLVDEKKVRQQGGRQFTSEEIISAYNNQGHVTKGDPECTLPYFMQNYSNRQSLQLVLGKSLKESNFSNGQFIPQASSFKLTTNAQISQNNKKYRLTRHPTAIADESANKRIQNFVEDFSSSNINGSGQKKQRSKATTFYKLLQEGGYIKETVKMNKDRKRAWHISKIKSNLDSDFSSDSD</sequence>
<keyword evidence="3" id="KW-1185">Reference proteome</keyword>
<feature type="compositionally biased region" description="Polar residues" evidence="1">
    <location>
        <begin position="41"/>
        <end position="52"/>
    </location>
</feature>
<protein>
    <submittedName>
        <fullName evidence="2">Uncharacterized protein</fullName>
    </submittedName>
</protein>
<accession>A0A078B4P4</accession>
<proteinExistence type="predicted"/>
<evidence type="ECO:0000256" key="1">
    <source>
        <dbReference type="SAM" id="MobiDB-lite"/>
    </source>
</evidence>